<sequence length="543" mass="54069">MHSSSSVVALLLIAAAASPAVAAPIRAREADDFEARSFVSTLEGIVGKEGVPLLKSLGTGLLGGGAVAGLDHVTSGSSSSSSSSRREFDELAARSFISSIFGATKDPLSTVLKTSAAAGLASGAVASAGGELEKLFGGQKEPGSSKRSFLSSLGPIEKGLIGTVTSLGVSGAASGALDKLFGGDKSSSSSSRREFMDELDARSFVSTLEGIVGKEGVPLLKSLGTGLLGGGAVAGLDHVTSGSSSSSSSSRRDFDELEARSFLSSILGATEEDLPTVLKNAGAVGLASGAVASAGGELEKVFGGKKLPGSSRSFLSSLGPIEKGLIGTVTSLGVSGAASGALDKLFGGDKSSSSSSRREFMDELDARSFVSTLEGIVGKEGVPLLKSLGTGLLGGGAIAGLDHATKSSSSSSSSRRDFDELEARSFLSSILGATEEDLPTVLKNAGAVGLASGAVASAGGELEKVFGGKKLPGSSRSFLSSLGPIEKGLIGTVTSLGVSGAASGVLDKVFGSDDKSSSSRRALSPEQLLAGLILSAREFDDLD</sequence>
<organism evidence="1 2">
    <name type="scientific">Artomyces pyxidatus</name>
    <dbReference type="NCBI Taxonomy" id="48021"/>
    <lineage>
        <taxon>Eukaryota</taxon>
        <taxon>Fungi</taxon>
        <taxon>Dikarya</taxon>
        <taxon>Basidiomycota</taxon>
        <taxon>Agaricomycotina</taxon>
        <taxon>Agaricomycetes</taxon>
        <taxon>Russulales</taxon>
        <taxon>Auriscalpiaceae</taxon>
        <taxon>Artomyces</taxon>
    </lineage>
</organism>
<keyword evidence="2" id="KW-1185">Reference proteome</keyword>
<name>A0ACB8T5V5_9AGAM</name>
<dbReference type="EMBL" id="MU277201">
    <property type="protein sequence ID" value="KAI0063807.1"/>
    <property type="molecule type" value="Genomic_DNA"/>
</dbReference>
<comment type="caution">
    <text evidence="1">The sequence shown here is derived from an EMBL/GenBank/DDBJ whole genome shotgun (WGS) entry which is preliminary data.</text>
</comment>
<gene>
    <name evidence="1" type="ORF">BV25DRAFT_1837368</name>
</gene>
<evidence type="ECO:0000313" key="1">
    <source>
        <dbReference type="EMBL" id="KAI0063807.1"/>
    </source>
</evidence>
<reference evidence="1" key="2">
    <citation type="journal article" date="2022" name="New Phytol.">
        <title>Evolutionary transition to the ectomycorrhizal habit in the genomes of a hyperdiverse lineage of mushroom-forming fungi.</title>
        <authorList>
            <person name="Looney B."/>
            <person name="Miyauchi S."/>
            <person name="Morin E."/>
            <person name="Drula E."/>
            <person name="Courty P.E."/>
            <person name="Kohler A."/>
            <person name="Kuo A."/>
            <person name="LaButti K."/>
            <person name="Pangilinan J."/>
            <person name="Lipzen A."/>
            <person name="Riley R."/>
            <person name="Andreopoulos W."/>
            <person name="He G."/>
            <person name="Johnson J."/>
            <person name="Nolan M."/>
            <person name="Tritt A."/>
            <person name="Barry K.W."/>
            <person name="Grigoriev I.V."/>
            <person name="Nagy L.G."/>
            <person name="Hibbett D."/>
            <person name="Henrissat B."/>
            <person name="Matheny P.B."/>
            <person name="Labbe J."/>
            <person name="Martin F.M."/>
        </authorList>
    </citation>
    <scope>NUCLEOTIDE SEQUENCE</scope>
    <source>
        <strain evidence="1">HHB10654</strain>
    </source>
</reference>
<proteinExistence type="predicted"/>
<accession>A0ACB8T5V5</accession>
<reference evidence="1" key="1">
    <citation type="submission" date="2021-03" db="EMBL/GenBank/DDBJ databases">
        <authorList>
            <consortium name="DOE Joint Genome Institute"/>
            <person name="Ahrendt S."/>
            <person name="Looney B.P."/>
            <person name="Miyauchi S."/>
            <person name="Morin E."/>
            <person name="Drula E."/>
            <person name="Courty P.E."/>
            <person name="Chicoki N."/>
            <person name="Fauchery L."/>
            <person name="Kohler A."/>
            <person name="Kuo A."/>
            <person name="Labutti K."/>
            <person name="Pangilinan J."/>
            <person name="Lipzen A."/>
            <person name="Riley R."/>
            <person name="Andreopoulos W."/>
            <person name="He G."/>
            <person name="Johnson J."/>
            <person name="Barry K.W."/>
            <person name="Grigoriev I.V."/>
            <person name="Nagy L."/>
            <person name="Hibbett D."/>
            <person name="Henrissat B."/>
            <person name="Matheny P.B."/>
            <person name="Labbe J."/>
            <person name="Martin F."/>
        </authorList>
    </citation>
    <scope>NUCLEOTIDE SEQUENCE</scope>
    <source>
        <strain evidence="1">HHB10654</strain>
    </source>
</reference>
<evidence type="ECO:0000313" key="2">
    <source>
        <dbReference type="Proteomes" id="UP000814140"/>
    </source>
</evidence>
<dbReference type="Proteomes" id="UP000814140">
    <property type="component" value="Unassembled WGS sequence"/>
</dbReference>
<protein>
    <submittedName>
        <fullName evidence="1">Uncharacterized protein</fullName>
    </submittedName>
</protein>